<reference evidence="1 2" key="1">
    <citation type="submission" date="2017-12" db="EMBL/GenBank/DDBJ databases">
        <title>Taxonomic description and draft genome of Pradoshia cofamensis Gen. nov., sp. nov., a thermotolerant bacillale isolated from anterior gut of earthworm Eisenia fetida.</title>
        <authorList>
            <person name="Saha T."/>
            <person name="Chakraborty R."/>
        </authorList>
    </citation>
    <scope>NUCLEOTIDE SEQUENCE [LARGE SCALE GENOMIC DNA]</scope>
    <source>
        <strain evidence="1 2">EAG3</strain>
    </source>
</reference>
<keyword evidence="2" id="KW-1185">Reference proteome</keyword>
<sequence length="145" mass="17827">MDMLMINKNVKGKRYKQLIDLLLRNCDCFAFVADRQLMEFEKEYHAYMENVITDMEEHLIERRIQKEWETTRLSEDTAYVYYFKMNNATRQFLKDQCHSLFDWISPERPEDLMFYHKDKCILAVCSHEKYYLVEESVWDSFRLFS</sequence>
<evidence type="ECO:0000313" key="2">
    <source>
        <dbReference type="Proteomes" id="UP000239663"/>
    </source>
</evidence>
<dbReference type="AlphaFoldDB" id="A0A2S7MW04"/>
<proteinExistence type="predicted"/>
<organism evidence="1 2">
    <name type="scientific">Pradoshia eiseniae</name>
    <dbReference type="NCBI Taxonomy" id="2064768"/>
    <lineage>
        <taxon>Bacteria</taxon>
        <taxon>Bacillati</taxon>
        <taxon>Bacillota</taxon>
        <taxon>Bacilli</taxon>
        <taxon>Bacillales</taxon>
        <taxon>Bacillaceae</taxon>
        <taxon>Pradoshia</taxon>
    </lineage>
</organism>
<comment type="caution">
    <text evidence="1">The sequence shown here is derived from an EMBL/GenBank/DDBJ whole genome shotgun (WGS) entry which is preliminary data.</text>
</comment>
<dbReference type="OrthoDB" id="268235at2"/>
<evidence type="ECO:0000313" key="1">
    <source>
        <dbReference type="EMBL" id="PQD93927.1"/>
    </source>
</evidence>
<name>A0A2S7MW04_9BACI</name>
<gene>
    <name evidence="1" type="ORF">CYL18_17170</name>
</gene>
<protein>
    <submittedName>
        <fullName evidence="1">Stage III sporulation protein AH</fullName>
    </submittedName>
</protein>
<dbReference type="Proteomes" id="UP000239663">
    <property type="component" value="Unassembled WGS sequence"/>
</dbReference>
<accession>A0A2S7MW04</accession>
<dbReference type="EMBL" id="PKOZ01000018">
    <property type="protein sequence ID" value="PQD93927.1"/>
    <property type="molecule type" value="Genomic_DNA"/>
</dbReference>